<protein>
    <submittedName>
        <fullName evidence="2">Uncharacterized protein</fullName>
    </submittedName>
</protein>
<dbReference type="EMBL" id="FMUR01000008">
    <property type="protein sequence ID" value="SCY13530.1"/>
    <property type="molecule type" value="Genomic_DNA"/>
</dbReference>
<dbReference type="AlphaFoldDB" id="A0A1G5DGP0"/>
<accession>A0A1G5DGP0</accession>
<proteinExistence type="predicted"/>
<evidence type="ECO:0000313" key="3">
    <source>
        <dbReference type="Proteomes" id="UP000183047"/>
    </source>
</evidence>
<feature type="region of interest" description="Disordered" evidence="1">
    <location>
        <begin position="48"/>
        <end position="71"/>
    </location>
</feature>
<organism evidence="2 3">
    <name type="scientific">Butyrivibrio hungatei</name>
    <dbReference type="NCBI Taxonomy" id="185008"/>
    <lineage>
        <taxon>Bacteria</taxon>
        <taxon>Bacillati</taxon>
        <taxon>Bacillota</taxon>
        <taxon>Clostridia</taxon>
        <taxon>Lachnospirales</taxon>
        <taxon>Lachnospiraceae</taxon>
        <taxon>Butyrivibrio</taxon>
    </lineage>
</organism>
<evidence type="ECO:0000256" key="1">
    <source>
        <dbReference type="SAM" id="MobiDB-lite"/>
    </source>
</evidence>
<sequence length="71" mass="8278">MACVVTWVAWYDEYFEITEEEYNLFGTESLDELANKLCNQGSGSPRFLFSDKSEENTKEQQKLRDKVISES</sequence>
<reference evidence="3" key="1">
    <citation type="submission" date="2016-10" db="EMBL/GenBank/DDBJ databases">
        <authorList>
            <person name="Varghese N."/>
            <person name="Submissions S."/>
        </authorList>
    </citation>
    <scope>NUCLEOTIDE SEQUENCE [LARGE SCALE GENOMIC DNA]</scope>
    <source>
        <strain evidence="3">XBD2006</strain>
    </source>
</reference>
<gene>
    <name evidence="2" type="ORF">SAMN02910451_01507</name>
</gene>
<dbReference type="Proteomes" id="UP000183047">
    <property type="component" value="Unassembled WGS sequence"/>
</dbReference>
<dbReference type="RefSeq" id="WP_242871826.1">
    <property type="nucleotide sequence ID" value="NZ_FMUR01000008.1"/>
</dbReference>
<evidence type="ECO:0000313" key="2">
    <source>
        <dbReference type="EMBL" id="SCY13530.1"/>
    </source>
</evidence>
<name>A0A1G5DGP0_9FIRM</name>
<feature type="compositionally biased region" description="Basic and acidic residues" evidence="1">
    <location>
        <begin position="49"/>
        <end position="71"/>
    </location>
</feature>
<keyword evidence="3" id="KW-1185">Reference proteome</keyword>